<name>A0A561TP25_9ACTN</name>
<dbReference type="AlphaFoldDB" id="A0A561TP25"/>
<dbReference type="Proteomes" id="UP000316603">
    <property type="component" value="Unassembled WGS sequence"/>
</dbReference>
<organism evidence="1 2">
    <name type="scientific">Streptomyces capillispiralis</name>
    <dbReference type="NCBI Taxonomy" id="68182"/>
    <lineage>
        <taxon>Bacteria</taxon>
        <taxon>Bacillati</taxon>
        <taxon>Actinomycetota</taxon>
        <taxon>Actinomycetes</taxon>
        <taxon>Kitasatosporales</taxon>
        <taxon>Streptomycetaceae</taxon>
        <taxon>Streptomyces</taxon>
    </lineage>
</organism>
<dbReference type="EMBL" id="VIWV01000001">
    <property type="protein sequence ID" value="TWF88812.1"/>
    <property type="molecule type" value="Genomic_DNA"/>
</dbReference>
<reference evidence="1 2" key="1">
    <citation type="submission" date="2019-06" db="EMBL/GenBank/DDBJ databases">
        <title>Sequencing the genomes of 1000 actinobacteria strains.</title>
        <authorList>
            <person name="Klenk H.-P."/>
        </authorList>
    </citation>
    <scope>NUCLEOTIDE SEQUENCE [LARGE SCALE GENOMIC DNA]</scope>
    <source>
        <strain evidence="1 2">DSM 41695</strain>
    </source>
</reference>
<proteinExistence type="predicted"/>
<evidence type="ECO:0000313" key="1">
    <source>
        <dbReference type="EMBL" id="TWF88812.1"/>
    </source>
</evidence>
<sequence>MNTSRQSAVRPGARGTERSAARRAELIAIGRWLFADTSYDSGGIGFDAEVHALRDGAREAIVATIAEGAYGRTGIAPLARMGLLSWVCGVEGAALARIDRGELPRETLRDLLVKTLGGAMRAIEELDPAYPAPVPARRGA</sequence>
<keyword evidence="2" id="KW-1185">Reference proteome</keyword>
<evidence type="ECO:0008006" key="3">
    <source>
        <dbReference type="Google" id="ProtNLM"/>
    </source>
</evidence>
<comment type="caution">
    <text evidence="1">The sequence shown here is derived from an EMBL/GenBank/DDBJ whole genome shotgun (WGS) entry which is preliminary data.</text>
</comment>
<protein>
    <recommendedName>
        <fullName evidence="3">TetR family transcriptional regulator</fullName>
    </recommendedName>
</protein>
<accession>A0A561TP25</accession>
<gene>
    <name evidence="1" type="ORF">FHX78_115847</name>
</gene>
<dbReference type="Gene3D" id="1.10.357.10">
    <property type="entry name" value="Tetracycline Repressor, domain 2"/>
    <property type="match status" value="1"/>
</dbReference>
<dbReference type="OrthoDB" id="8479950at2"/>
<dbReference type="RefSeq" id="WP_145870420.1">
    <property type="nucleotide sequence ID" value="NZ_BNCE01000006.1"/>
</dbReference>
<evidence type="ECO:0000313" key="2">
    <source>
        <dbReference type="Proteomes" id="UP000316603"/>
    </source>
</evidence>